<dbReference type="CDD" id="cd00397">
    <property type="entry name" value="DNA_BRE_C"/>
    <property type="match status" value="1"/>
</dbReference>
<sequence length="417" mass="47295">MSQQQKQPPKYGRHKSSGQAVVYVKGREVYLGKHGSPQSRERYREFVEKWLAQQAEEAPTQAALEAEERLAQTINAPNLREKRRAGRVVTLDELIFAYRRFAHGYYVKNGEVTREAELIDEVTGLLGRRHGKRSVESFGPVDLDEFREWVIDERDWERKSLNKQIGRVVRMYKWAVKKELCSPAAYQQLAVLGGLAKGRTRARESEPVQPVDDATVGKTIPALPEIVADMVRFQRLTGARPGEVCALRPCDLDRTGKVWLYRPDSHKTEHHGRERLVPVGPQAQKVLAAYLDRGQEEHCFSAAETVQRARQRQQALRVKNGYVLAKYAENKPNGTKRLPAKRYVVGSYRMAIRRACKKAGVPVWTPNQLRHTAATEIRRRFGLEAAQVICGHAQADVTQVYAERDLQLALSVAAELG</sequence>
<name>A0A5C6A7M2_9BACT</name>
<dbReference type="PANTHER" id="PTHR30349">
    <property type="entry name" value="PHAGE INTEGRASE-RELATED"/>
    <property type="match status" value="1"/>
</dbReference>
<accession>A0A5C6A7M2</accession>
<gene>
    <name evidence="3" type="ORF">Pla108_35380</name>
</gene>
<dbReference type="PANTHER" id="PTHR30349:SF64">
    <property type="entry name" value="PROPHAGE INTEGRASE INTD-RELATED"/>
    <property type="match status" value="1"/>
</dbReference>
<dbReference type="Pfam" id="PF00589">
    <property type="entry name" value="Phage_integrase"/>
    <property type="match status" value="1"/>
</dbReference>
<dbReference type="SUPFAM" id="SSF56349">
    <property type="entry name" value="DNA breaking-rejoining enzymes"/>
    <property type="match status" value="1"/>
</dbReference>
<dbReference type="InterPro" id="IPR050090">
    <property type="entry name" value="Tyrosine_recombinase_XerCD"/>
</dbReference>
<dbReference type="GO" id="GO:0006310">
    <property type="term" value="P:DNA recombination"/>
    <property type="evidence" value="ECO:0007669"/>
    <property type="project" value="UniProtKB-KW"/>
</dbReference>
<keyword evidence="4" id="KW-1185">Reference proteome</keyword>
<feature type="domain" description="Tyr recombinase" evidence="2">
    <location>
        <begin position="206"/>
        <end position="414"/>
    </location>
</feature>
<dbReference type="PROSITE" id="PS51898">
    <property type="entry name" value="TYR_RECOMBINASE"/>
    <property type="match status" value="1"/>
</dbReference>
<comment type="caution">
    <text evidence="3">The sequence shown here is derived from an EMBL/GenBank/DDBJ whole genome shotgun (WGS) entry which is preliminary data.</text>
</comment>
<dbReference type="InterPro" id="IPR013762">
    <property type="entry name" value="Integrase-like_cat_sf"/>
</dbReference>
<organism evidence="3 4">
    <name type="scientific">Botrimarina colliarenosi</name>
    <dbReference type="NCBI Taxonomy" id="2528001"/>
    <lineage>
        <taxon>Bacteria</taxon>
        <taxon>Pseudomonadati</taxon>
        <taxon>Planctomycetota</taxon>
        <taxon>Planctomycetia</taxon>
        <taxon>Pirellulales</taxon>
        <taxon>Lacipirellulaceae</taxon>
        <taxon>Botrimarina</taxon>
    </lineage>
</organism>
<keyword evidence="1" id="KW-0233">DNA recombination</keyword>
<dbReference type="GO" id="GO:0015074">
    <property type="term" value="P:DNA integration"/>
    <property type="evidence" value="ECO:0007669"/>
    <property type="project" value="InterPro"/>
</dbReference>
<evidence type="ECO:0000313" key="4">
    <source>
        <dbReference type="Proteomes" id="UP000317421"/>
    </source>
</evidence>
<proteinExistence type="predicted"/>
<evidence type="ECO:0000256" key="1">
    <source>
        <dbReference type="ARBA" id="ARBA00023172"/>
    </source>
</evidence>
<dbReference type="AlphaFoldDB" id="A0A5C6A7M2"/>
<dbReference type="RefSeq" id="WP_146446228.1">
    <property type="nucleotide sequence ID" value="NZ_SJPR01000005.1"/>
</dbReference>
<dbReference type="OrthoDB" id="254233at2"/>
<dbReference type="Proteomes" id="UP000317421">
    <property type="component" value="Unassembled WGS sequence"/>
</dbReference>
<reference evidence="3 4" key="1">
    <citation type="submission" date="2019-02" db="EMBL/GenBank/DDBJ databases">
        <title>Deep-cultivation of Planctomycetes and their phenomic and genomic characterization uncovers novel biology.</title>
        <authorList>
            <person name="Wiegand S."/>
            <person name="Jogler M."/>
            <person name="Boedeker C."/>
            <person name="Pinto D."/>
            <person name="Vollmers J."/>
            <person name="Rivas-Marin E."/>
            <person name="Kohn T."/>
            <person name="Peeters S.H."/>
            <person name="Heuer A."/>
            <person name="Rast P."/>
            <person name="Oberbeckmann S."/>
            <person name="Bunk B."/>
            <person name="Jeske O."/>
            <person name="Meyerdierks A."/>
            <person name="Storesund J.E."/>
            <person name="Kallscheuer N."/>
            <person name="Luecker S."/>
            <person name="Lage O.M."/>
            <person name="Pohl T."/>
            <person name="Merkel B.J."/>
            <person name="Hornburger P."/>
            <person name="Mueller R.-W."/>
            <person name="Bruemmer F."/>
            <person name="Labrenz M."/>
            <person name="Spormann A.M."/>
            <person name="Op Den Camp H."/>
            <person name="Overmann J."/>
            <person name="Amann R."/>
            <person name="Jetten M.S.M."/>
            <person name="Mascher T."/>
            <person name="Medema M.H."/>
            <person name="Devos D.P."/>
            <person name="Kaster A.-K."/>
            <person name="Ovreas L."/>
            <person name="Rohde M."/>
            <person name="Galperin M.Y."/>
            <person name="Jogler C."/>
        </authorList>
    </citation>
    <scope>NUCLEOTIDE SEQUENCE [LARGE SCALE GENOMIC DNA]</scope>
    <source>
        <strain evidence="3 4">Pla108</strain>
    </source>
</reference>
<evidence type="ECO:0000313" key="3">
    <source>
        <dbReference type="EMBL" id="TWT95390.1"/>
    </source>
</evidence>
<dbReference type="EMBL" id="SJPR01000005">
    <property type="protein sequence ID" value="TWT95390.1"/>
    <property type="molecule type" value="Genomic_DNA"/>
</dbReference>
<dbReference type="GO" id="GO:0003677">
    <property type="term" value="F:DNA binding"/>
    <property type="evidence" value="ECO:0007669"/>
    <property type="project" value="InterPro"/>
</dbReference>
<dbReference type="Gene3D" id="1.10.443.10">
    <property type="entry name" value="Intergrase catalytic core"/>
    <property type="match status" value="1"/>
</dbReference>
<protein>
    <submittedName>
        <fullName evidence="3">Site-specific tyrosine recombinase XerC</fullName>
    </submittedName>
</protein>
<evidence type="ECO:0000259" key="2">
    <source>
        <dbReference type="PROSITE" id="PS51898"/>
    </source>
</evidence>
<dbReference type="InterPro" id="IPR002104">
    <property type="entry name" value="Integrase_catalytic"/>
</dbReference>
<dbReference type="InterPro" id="IPR011010">
    <property type="entry name" value="DNA_brk_join_enz"/>
</dbReference>